<accession>A0A7J6I4S3</accession>
<name>A0A7J6I4S3_CANSA</name>
<dbReference type="PANTHER" id="PTHR47584:SF14">
    <property type="entry name" value="L10-INTERACTING MYB DOMAIN-CONTAINING PROTEIN-LIKE"/>
    <property type="match status" value="1"/>
</dbReference>
<dbReference type="EMBL" id="JAATIQ010000008">
    <property type="protein sequence ID" value="KAF4402336.1"/>
    <property type="molecule type" value="Genomic_DNA"/>
</dbReference>
<keyword evidence="2" id="KW-1185">Reference proteome</keyword>
<proteinExistence type="predicted"/>
<gene>
    <name evidence="1" type="ORF">G4B88_003257</name>
</gene>
<dbReference type="Proteomes" id="UP000583929">
    <property type="component" value="Unassembled WGS sequence"/>
</dbReference>
<comment type="caution">
    <text evidence="1">The sequence shown here is derived from an EMBL/GenBank/DDBJ whole genome shotgun (WGS) entry which is preliminary data.</text>
</comment>
<feature type="non-terminal residue" evidence="1">
    <location>
        <position position="1"/>
    </location>
</feature>
<evidence type="ECO:0000313" key="2">
    <source>
        <dbReference type="Proteomes" id="UP000583929"/>
    </source>
</evidence>
<organism evidence="1 2">
    <name type="scientific">Cannabis sativa</name>
    <name type="common">Hemp</name>
    <name type="synonym">Marijuana</name>
    <dbReference type="NCBI Taxonomy" id="3483"/>
    <lineage>
        <taxon>Eukaryota</taxon>
        <taxon>Viridiplantae</taxon>
        <taxon>Streptophyta</taxon>
        <taxon>Embryophyta</taxon>
        <taxon>Tracheophyta</taxon>
        <taxon>Spermatophyta</taxon>
        <taxon>Magnoliopsida</taxon>
        <taxon>eudicotyledons</taxon>
        <taxon>Gunneridae</taxon>
        <taxon>Pentapetalae</taxon>
        <taxon>rosids</taxon>
        <taxon>fabids</taxon>
        <taxon>Rosales</taxon>
        <taxon>Cannabaceae</taxon>
        <taxon>Cannabis</taxon>
    </lineage>
</organism>
<reference evidence="1 2" key="1">
    <citation type="journal article" date="2020" name="bioRxiv">
        <title>Sequence and annotation of 42 cannabis genomes reveals extensive copy number variation in cannabinoid synthesis and pathogen resistance genes.</title>
        <authorList>
            <person name="Mckernan K.J."/>
            <person name="Helbert Y."/>
            <person name="Kane L.T."/>
            <person name="Ebling H."/>
            <person name="Zhang L."/>
            <person name="Liu B."/>
            <person name="Eaton Z."/>
            <person name="Mclaughlin S."/>
            <person name="Kingan S."/>
            <person name="Baybayan P."/>
            <person name="Concepcion G."/>
            <person name="Jordan M."/>
            <person name="Riva A."/>
            <person name="Barbazuk W."/>
            <person name="Harkins T."/>
        </authorList>
    </citation>
    <scope>NUCLEOTIDE SEQUENCE [LARGE SCALE GENOMIC DNA]</scope>
    <source>
        <strain evidence="2">cv. Jamaican Lion 4</strain>
        <tissue evidence="1">Leaf</tissue>
    </source>
</reference>
<dbReference type="PANTHER" id="PTHR47584">
    <property type="match status" value="1"/>
</dbReference>
<dbReference type="AlphaFoldDB" id="A0A7J6I4S3"/>
<evidence type="ECO:0000313" key="1">
    <source>
        <dbReference type="EMBL" id="KAF4402336.1"/>
    </source>
</evidence>
<sequence>PKEKKNKGANSAMEHVMEQLAKSIAAKTEASLVRSESMRKYIDSREKRINEEASNITGSINMEDCQNILDGIPDLDDKRYLKALREFVANPEWRGIFLRMSEQHRRAYLDSLPKEKKNKGANSAMEHVMEQLAKSIAAKTEASLVRSESMRKYIDSREKRINEEASNITGSINMEDCQNILDGIPDLDDKRYLKALREFVANPEWRGIFLRMSEQHRRAYLDSLSE</sequence>
<protein>
    <submittedName>
        <fullName evidence="1">Uncharacterized protein</fullName>
    </submittedName>
</protein>
<dbReference type="InterPro" id="IPR045026">
    <property type="entry name" value="LIMYB"/>
</dbReference>